<keyword evidence="1" id="KW-0732">Signal</keyword>
<proteinExistence type="predicted"/>
<dbReference type="AlphaFoldDB" id="A0A8J2XT67"/>
<feature type="chain" id="PRO_5035197125" description="Peptidase MA-like domain-containing protein" evidence="1">
    <location>
        <begin position="22"/>
        <end position="555"/>
    </location>
</feature>
<feature type="signal peptide" evidence="1">
    <location>
        <begin position="1"/>
        <end position="21"/>
    </location>
</feature>
<reference evidence="2" key="2">
    <citation type="submission" date="2020-09" db="EMBL/GenBank/DDBJ databases">
        <authorList>
            <person name="Sun Q."/>
            <person name="Zhou Y."/>
        </authorList>
    </citation>
    <scope>NUCLEOTIDE SEQUENCE</scope>
    <source>
        <strain evidence="2">CGMCC 1.15448</strain>
    </source>
</reference>
<name>A0A8J2XT67_9BACT</name>
<reference evidence="2" key="1">
    <citation type="journal article" date="2014" name="Int. J. Syst. Evol. Microbiol.">
        <title>Complete genome sequence of Corynebacterium casei LMG S-19264T (=DSM 44701T), isolated from a smear-ripened cheese.</title>
        <authorList>
            <consortium name="US DOE Joint Genome Institute (JGI-PGF)"/>
            <person name="Walter F."/>
            <person name="Albersmeier A."/>
            <person name="Kalinowski J."/>
            <person name="Ruckert C."/>
        </authorList>
    </citation>
    <scope>NUCLEOTIDE SEQUENCE</scope>
    <source>
        <strain evidence="2">CGMCC 1.15448</strain>
    </source>
</reference>
<evidence type="ECO:0008006" key="4">
    <source>
        <dbReference type="Google" id="ProtNLM"/>
    </source>
</evidence>
<gene>
    <name evidence="2" type="ORF">GCM10011511_25380</name>
</gene>
<sequence>MKICLTTIFFVFLVKLLPAQATIPVEKYLGMLRDGNYRDVFEDILKLKKSRTYTKSAILDYFEAKCLCLNGTCESAYAIFTKMFQCYSFTDDQKDFLYKEMMTCQGTQAPSSGISSTVVTIPAQIPLPTATLHGKLGIVTNCYDQSQFVDFSHMPSGDDLAKRVFDKGQKARALAVWHRILGKGYTIDTSSDRFLIVTYEGEQVQEIRNAISALHKAASFYGSYYHLSPPDKLITVIMMPDGASLRAAAKKVHLLDLPAANLGYSSLADLSLLGIGDPEHIGTIFHELFHLMIRSDIGDIPVWLDEGLACLYSTYAWRGDTLIGAATWRTTVLQRANGSQDYAMKLPGIKLLTAYSWSEFNGVEDGNICKAAVNYAMANHLMLYFQQRNWLQKIVAAFRERPDPEFGSSTTYPATRQLLEAAIGEPLDSLQSEFSAWMEKTFRIYLSSYNMQPPLYPFQTIIDVSATELATARIYGMPADSAHSYDSQLRQIDAEYRQQFAASPDLKAFYLAEENRREGIYDPFTRTDSFRRMKQLYDRLTTLAVRIRAGSFKKG</sequence>
<dbReference type="EMBL" id="BMJC01000002">
    <property type="protein sequence ID" value="GGB00988.1"/>
    <property type="molecule type" value="Genomic_DNA"/>
</dbReference>
<accession>A0A8J2XT67</accession>
<dbReference type="Proteomes" id="UP000607559">
    <property type="component" value="Unassembled WGS sequence"/>
</dbReference>
<keyword evidence="3" id="KW-1185">Reference proteome</keyword>
<comment type="caution">
    <text evidence="2">The sequence shown here is derived from an EMBL/GenBank/DDBJ whole genome shotgun (WGS) entry which is preliminary data.</text>
</comment>
<organism evidence="2 3">
    <name type="scientific">Puia dinghuensis</name>
    <dbReference type="NCBI Taxonomy" id="1792502"/>
    <lineage>
        <taxon>Bacteria</taxon>
        <taxon>Pseudomonadati</taxon>
        <taxon>Bacteroidota</taxon>
        <taxon>Chitinophagia</taxon>
        <taxon>Chitinophagales</taxon>
        <taxon>Chitinophagaceae</taxon>
        <taxon>Puia</taxon>
    </lineage>
</organism>
<dbReference type="RefSeq" id="WP_188932080.1">
    <property type="nucleotide sequence ID" value="NZ_BMJC01000002.1"/>
</dbReference>
<evidence type="ECO:0000313" key="3">
    <source>
        <dbReference type="Proteomes" id="UP000607559"/>
    </source>
</evidence>
<evidence type="ECO:0000256" key="1">
    <source>
        <dbReference type="SAM" id="SignalP"/>
    </source>
</evidence>
<evidence type="ECO:0000313" key="2">
    <source>
        <dbReference type="EMBL" id="GGB00988.1"/>
    </source>
</evidence>
<protein>
    <recommendedName>
        <fullName evidence="4">Peptidase MA-like domain-containing protein</fullName>
    </recommendedName>
</protein>